<dbReference type="AlphaFoldDB" id="A0A4U0XNH4"/>
<keyword evidence="3" id="KW-1185">Reference proteome</keyword>
<evidence type="ECO:0000313" key="2">
    <source>
        <dbReference type="EMBL" id="TKA78131.1"/>
    </source>
</evidence>
<organism evidence="2 3">
    <name type="scientific">Friedmanniomyces simplex</name>
    <dbReference type="NCBI Taxonomy" id="329884"/>
    <lineage>
        <taxon>Eukaryota</taxon>
        <taxon>Fungi</taxon>
        <taxon>Dikarya</taxon>
        <taxon>Ascomycota</taxon>
        <taxon>Pezizomycotina</taxon>
        <taxon>Dothideomycetes</taxon>
        <taxon>Dothideomycetidae</taxon>
        <taxon>Mycosphaerellales</taxon>
        <taxon>Teratosphaeriaceae</taxon>
        <taxon>Friedmanniomyces</taxon>
    </lineage>
</organism>
<dbReference type="OrthoDB" id="5335493at2759"/>
<gene>
    <name evidence="2" type="ORF">B0A55_02713</name>
</gene>
<feature type="region of interest" description="Disordered" evidence="1">
    <location>
        <begin position="1"/>
        <end position="108"/>
    </location>
</feature>
<evidence type="ECO:0000256" key="1">
    <source>
        <dbReference type="SAM" id="MobiDB-lite"/>
    </source>
</evidence>
<reference evidence="2 3" key="1">
    <citation type="submission" date="2017-03" db="EMBL/GenBank/DDBJ databases">
        <title>Genomes of endolithic fungi from Antarctica.</title>
        <authorList>
            <person name="Coleine C."/>
            <person name="Masonjones S."/>
            <person name="Stajich J.E."/>
        </authorList>
    </citation>
    <scope>NUCLEOTIDE SEQUENCE [LARGE SCALE GENOMIC DNA]</scope>
    <source>
        <strain evidence="2 3">CCFEE 5184</strain>
    </source>
</reference>
<proteinExistence type="predicted"/>
<comment type="caution">
    <text evidence="2">The sequence shown here is derived from an EMBL/GenBank/DDBJ whole genome shotgun (WGS) entry which is preliminary data.</text>
</comment>
<feature type="compositionally biased region" description="Basic and acidic residues" evidence="1">
    <location>
        <begin position="96"/>
        <end position="108"/>
    </location>
</feature>
<sequence>MNISTITQLRGMDNIGRDHQGDTASDDLVTDDSNPEQGIESVAVESVGNMSSAVSQMRAQTSDSAQEEAADATPSEGSEVDSATGEWYDPEPMQSEGREYRPPREAREKYVDNPITRSKRDEFREPLKFQRPHPYDLIFSHAHSILKKYNDQLAEATTDPIQSFAYKSDPLRIEALSISPTMFYSGGCDSTAAVHCLVRHDLFIKVQLKLVCDLETGWSSATVMVRDDDRWISLSKFLSTLETSSLSTVGRCGYKLQYLWWRSMKKSSDDAISAGQSRQLAVTATPLGVLGKLPLEIRRLLLLHCIGERVAPQKEDRLNANGQYRYVTVLTRGGNFQQMNKSVYDCTGPPLVRRTNESLLCLNSTTSALALQILNEDTIKVYPAPRHLDHSQANFHFLRHLQLCFTNREYIDFFRVDLPPFNAQFGWTANAGADILNDLPLLSELEIFFRPPTSRKASPWEPDSKLSYEPALFAGYSGFPCQKVLVDWILCFAADYVKKIPRVKLTGYIKTITKKKWESLLGGRNSAAGVAAVIDEQKKEIRGLRESDLPPACFCPTPCEYDAINDADDARTEADRTLRGFDALKYSPKPWVVKPLYREYQFDFDDEGLGRVGREKFLRGFIVDGSI</sequence>
<name>A0A4U0XNH4_9PEZI</name>
<protein>
    <submittedName>
        <fullName evidence="2">Uncharacterized protein</fullName>
    </submittedName>
</protein>
<feature type="compositionally biased region" description="Acidic residues" evidence="1">
    <location>
        <begin position="24"/>
        <end position="34"/>
    </location>
</feature>
<dbReference type="EMBL" id="NAJQ01000120">
    <property type="protein sequence ID" value="TKA78131.1"/>
    <property type="molecule type" value="Genomic_DNA"/>
</dbReference>
<dbReference type="Proteomes" id="UP000309340">
    <property type="component" value="Unassembled WGS sequence"/>
</dbReference>
<accession>A0A4U0XNH4</accession>
<feature type="compositionally biased region" description="Polar residues" evidence="1">
    <location>
        <begin position="48"/>
        <end position="64"/>
    </location>
</feature>
<evidence type="ECO:0000313" key="3">
    <source>
        <dbReference type="Proteomes" id="UP000309340"/>
    </source>
</evidence>